<evidence type="ECO:0000313" key="2">
    <source>
        <dbReference type="Proteomes" id="UP000749559"/>
    </source>
</evidence>
<proteinExistence type="predicted"/>
<accession>A0A8J1TU60</accession>
<gene>
    <name evidence="1" type="ORF">OFUS_LOCUS15364</name>
</gene>
<dbReference type="OrthoDB" id="6152270at2759"/>
<evidence type="ECO:0000313" key="1">
    <source>
        <dbReference type="EMBL" id="CAH1790110.1"/>
    </source>
</evidence>
<sequence length="123" mass="13771">MMKIIGLLAVCFIGVVEPWCPPCKRIAQATCTDMNTSGGSTYAVRRHCHGDDHRTCDTICKNLNNQDAQVAKRNMLCFNSLHVYQNRPRFPDGAGFEKLGLKIYRYNTCSRAACGPNYCCCRA</sequence>
<protein>
    <submittedName>
        <fullName evidence="1">Uncharacterized protein</fullName>
    </submittedName>
</protein>
<comment type="caution">
    <text evidence="1">The sequence shown here is derived from an EMBL/GenBank/DDBJ whole genome shotgun (WGS) entry which is preliminary data.</text>
</comment>
<dbReference type="AlphaFoldDB" id="A0A8J1TU60"/>
<dbReference type="EMBL" id="CAIIXF020000007">
    <property type="protein sequence ID" value="CAH1790110.1"/>
    <property type="molecule type" value="Genomic_DNA"/>
</dbReference>
<dbReference type="Proteomes" id="UP000749559">
    <property type="component" value="Unassembled WGS sequence"/>
</dbReference>
<reference evidence="1" key="1">
    <citation type="submission" date="2022-03" db="EMBL/GenBank/DDBJ databases">
        <authorList>
            <person name="Martin C."/>
        </authorList>
    </citation>
    <scope>NUCLEOTIDE SEQUENCE</scope>
</reference>
<keyword evidence="2" id="KW-1185">Reference proteome</keyword>
<organism evidence="1 2">
    <name type="scientific">Owenia fusiformis</name>
    <name type="common">Polychaete worm</name>
    <dbReference type="NCBI Taxonomy" id="6347"/>
    <lineage>
        <taxon>Eukaryota</taxon>
        <taxon>Metazoa</taxon>
        <taxon>Spiralia</taxon>
        <taxon>Lophotrochozoa</taxon>
        <taxon>Annelida</taxon>
        <taxon>Polychaeta</taxon>
        <taxon>Sedentaria</taxon>
        <taxon>Canalipalpata</taxon>
        <taxon>Sabellida</taxon>
        <taxon>Oweniida</taxon>
        <taxon>Oweniidae</taxon>
        <taxon>Owenia</taxon>
    </lineage>
</organism>
<name>A0A8J1TU60_OWEFU</name>